<dbReference type="InterPro" id="IPR040754">
    <property type="entry name" value="PreAtp-grasp"/>
</dbReference>
<dbReference type="RefSeq" id="WP_086569404.1">
    <property type="nucleotide sequence ID" value="NZ_JAFMOF010000002.1"/>
</dbReference>
<dbReference type="InterPro" id="IPR053705">
    <property type="entry name" value="LpgL-glutamate_ligase"/>
</dbReference>
<dbReference type="GO" id="GO:0005524">
    <property type="term" value="F:ATP binding"/>
    <property type="evidence" value="ECO:0007669"/>
    <property type="project" value="UniProtKB-UniRule"/>
</dbReference>
<sequence length="461" mass="50866">MADFDSTRILIYAFNYADRILQEVPYLRFSAERSLCFLWDLRDPAVRAVVITSEPVDPYTLEYHFRDVFRFDDRTIESVRERLTLLTPDSHQLRPLDDLVLNEDRIVDVLRSAAQDSTRTTIVHFMASDSLDELARRVGAGLEEGSQPFVTRWGSKGGGKEILLRAGVAVPDGSAEELRSEEGVLREIERLSSGPRRARRVMVKLSASTYAASIGNVLIDCEKLTDTGNLLAAAEVIRMPADDFYQELAEGGAIVEEFLEEVTSSPSGQGYIRADGSVKVVACHDQVLSGGQYWGCRFPAEERWRPVITDAVRRTGAVLSELGHRGTFGIDFVIAGERGPLAVEINLRKVGPSHVLRYAEALVGREVDEDGLLRHADGRPVCYVHGRLLEPEALGRLDPKAAVERLKAEGLLYRPDKGEGVVLHVLGALRSCGFVELTALAPDFEAADAYSKAAEAALMRV</sequence>
<dbReference type="Pfam" id="PF18604">
    <property type="entry name" value="PreAtp-grasp"/>
    <property type="match status" value="1"/>
</dbReference>
<accession>A0A939JP00</accession>
<keyword evidence="4" id="KW-1185">Reference proteome</keyword>
<dbReference type="Proteomes" id="UP000664781">
    <property type="component" value="Unassembled WGS sequence"/>
</dbReference>
<evidence type="ECO:0000313" key="4">
    <source>
        <dbReference type="Proteomes" id="UP000664781"/>
    </source>
</evidence>
<protein>
    <submittedName>
        <fullName evidence="3">ATP-grasp domain-containing protein</fullName>
    </submittedName>
</protein>
<dbReference type="InterPro" id="IPR041356">
    <property type="entry name" value="PGM1_C"/>
</dbReference>
<dbReference type="Pfam" id="PF02655">
    <property type="entry name" value="ATP-grasp_3"/>
    <property type="match status" value="1"/>
</dbReference>
<comment type="caution">
    <text evidence="3">The sequence shown here is derived from an EMBL/GenBank/DDBJ whole genome shotgun (WGS) entry which is preliminary data.</text>
</comment>
<evidence type="ECO:0000256" key="1">
    <source>
        <dbReference type="PROSITE-ProRule" id="PRU00409"/>
    </source>
</evidence>
<evidence type="ECO:0000313" key="3">
    <source>
        <dbReference type="EMBL" id="MBO0653983.1"/>
    </source>
</evidence>
<keyword evidence="1" id="KW-0547">Nucleotide-binding</keyword>
<dbReference type="SUPFAM" id="SSF56059">
    <property type="entry name" value="Glutathione synthetase ATP-binding domain-like"/>
    <property type="match status" value="1"/>
</dbReference>
<name>A0A939JP00_9ACTN</name>
<dbReference type="AlphaFoldDB" id="A0A939JP00"/>
<gene>
    <name evidence="3" type="ORF">J1792_14720</name>
</gene>
<dbReference type="Gene3D" id="3.30.470.20">
    <property type="entry name" value="ATP-grasp fold, B domain"/>
    <property type="match status" value="1"/>
</dbReference>
<dbReference type="EMBL" id="JAFMOF010000002">
    <property type="protein sequence ID" value="MBO0653983.1"/>
    <property type="molecule type" value="Genomic_DNA"/>
</dbReference>
<dbReference type="Pfam" id="PF18105">
    <property type="entry name" value="PGM1_C"/>
    <property type="match status" value="1"/>
</dbReference>
<organism evidence="3 4">
    <name type="scientific">Streptomyces triculaminicus</name>
    <dbReference type="NCBI Taxonomy" id="2816232"/>
    <lineage>
        <taxon>Bacteria</taxon>
        <taxon>Bacillati</taxon>
        <taxon>Actinomycetota</taxon>
        <taxon>Actinomycetes</taxon>
        <taxon>Kitasatosporales</taxon>
        <taxon>Streptomycetaceae</taxon>
        <taxon>Streptomyces</taxon>
    </lineage>
</organism>
<dbReference type="InterPro" id="IPR011761">
    <property type="entry name" value="ATP-grasp"/>
</dbReference>
<dbReference type="PROSITE" id="PS50975">
    <property type="entry name" value="ATP_GRASP"/>
    <property type="match status" value="1"/>
</dbReference>
<proteinExistence type="predicted"/>
<feature type="domain" description="ATP-grasp" evidence="2">
    <location>
        <begin position="160"/>
        <end position="376"/>
    </location>
</feature>
<dbReference type="InterPro" id="IPR003806">
    <property type="entry name" value="ATP-grasp_PylC-type"/>
</dbReference>
<keyword evidence="1" id="KW-0067">ATP-binding</keyword>
<evidence type="ECO:0000259" key="2">
    <source>
        <dbReference type="PROSITE" id="PS50975"/>
    </source>
</evidence>
<reference evidence="3" key="1">
    <citation type="submission" date="2021-03" db="EMBL/GenBank/DDBJ databases">
        <title>Streptomyces strains.</title>
        <authorList>
            <person name="Lund M.B."/>
            <person name="Toerring T."/>
        </authorList>
    </citation>
    <scope>NUCLEOTIDE SEQUENCE</scope>
    <source>
        <strain evidence="3">JCM 4242</strain>
    </source>
</reference>
<dbReference type="NCBIfam" id="NF042917">
    <property type="entry name" value="PAGG_GluLig_BesA"/>
    <property type="match status" value="1"/>
</dbReference>
<dbReference type="GO" id="GO:0046872">
    <property type="term" value="F:metal ion binding"/>
    <property type="evidence" value="ECO:0007669"/>
    <property type="project" value="InterPro"/>
</dbReference>